<feature type="compositionally biased region" description="Basic and acidic residues" evidence="2">
    <location>
        <begin position="17"/>
        <end position="48"/>
    </location>
</feature>
<dbReference type="Gene3D" id="3.20.20.80">
    <property type="entry name" value="Glycosidases"/>
    <property type="match status" value="1"/>
</dbReference>
<dbReference type="SUPFAM" id="SSF49785">
    <property type="entry name" value="Galactose-binding domain-like"/>
    <property type="match status" value="1"/>
</dbReference>
<dbReference type="InterPro" id="IPR029018">
    <property type="entry name" value="Hex-like_dom2"/>
</dbReference>
<organism evidence="4 5">
    <name type="scientific">Actinomadura verrucosospora</name>
    <dbReference type="NCBI Taxonomy" id="46165"/>
    <lineage>
        <taxon>Bacteria</taxon>
        <taxon>Bacillati</taxon>
        <taxon>Actinomycetota</taxon>
        <taxon>Actinomycetes</taxon>
        <taxon>Streptosporangiales</taxon>
        <taxon>Thermomonosporaceae</taxon>
        <taxon>Actinomadura</taxon>
    </lineage>
</organism>
<feature type="compositionally biased region" description="Basic and acidic residues" evidence="2">
    <location>
        <begin position="241"/>
        <end position="252"/>
    </location>
</feature>
<name>A0A7D3VWG0_ACTVE</name>
<evidence type="ECO:0000256" key="1">
    <source>
        <dbReference type="ARBA" id="ARBA00022801"/>
    </source>
</evidence>
<evidence type="ECO:0000259" key="3">
    <source>
        <dbReference type="PROSITE" id="PS50022"/>
    </source>
</evidence>
<feature type="region of interest" description="Disordered" evidence="2">
    <location>
        <begin position="1"/>
        <end position="83"/>
    </location>
</feature>
<dbReference type="Proteomes" id="UP000501240">
    <property type="component" value="Chromosome"/>
</dbReference>
<feature type="compositionally biased region" description="Basic residues" evidence="2">
    <location>
        <begin position="407"/>
        <end position="416"/>
    </location>
</feature>
<dbReference type="InterPro" id="IPR007781">
    <property type="entry name" value="NAGLU"/>
</dbReference>
<evidence type="ECO:0000313" key="5">
    <source>
        <dbReference type="Proteomes" id="UP000501240"/>
    </source>
</evidence>
<dbReference type="Pfam" id="PF10633">
    <property type="entry name" value="NPCBM_assoc"/>
    <property type="match status" value="1"/>
</dbReference>
<dbReference type="Pfam" id="PF00754">
    <property type="entry name" value="F5_F8_type_C"/>
    <property type="match status" value="1"/>
</dbReference>
<accession>A0A7D3VWG0</accession>
<keyword evidence="1" id="KW-0378">Hydrolase</keyword>
<dbReference type="InterPro" id="IPR024733">
    <property type="entry name" value="NAGLU_tim-barrel"/>
</dbReference>
<dbReference type="Pfam" id="PF12971">
    <property type="entry name" value="NAGLU_N"/>
    <property type="match status" value="1"/>
</dbReference>
<feature type="compositionally biased region" description="Basic and acidic residues" evidence="2">
    <location>
        <begin position="153"/>
        <end position="168"/>
    </location>
</feature>
<dbReference type="InterPro" id="IPR024732">
    <property type="entry name" value="NAGLU_C"/>
</dbReference>
<reference evidence="4 5" key="1">
    <citation type="submission" date="2020-05" db="EMBL/GenBank/DDBJ databases">
        <title>Actinomadura verrucosospora NRRL-B18236 (PFL_A860) Genome sequencing and assembly.</title>
        <authorList>
            <person name="Samborskyy M."/>
        </authorList>
    </citation>
    <scope>NUCLEOTIDE SEQUENCE [LARGE SCALE GENOMIC DNA]</scope>
    <source>
        <strain evidence="4 5">NRRL:B18236</strain>
    </source>
</reference>
<evidence type="ECO:0000313" key="4">
    <source>
        <dbReference type="EMBL" id="QKG20651.1"/>
    </source>
</evidence>
<dbReference type="PANTHER" id="PTHR12872:SF1">
    <property type="entry name" value="ALPHA-N-ACETYLGLUCOSAMINIDASE"/>
    <property type="match status" value="1"/>
</dbReference>
<feature type="region of interest" description="Disordered" evidence="2">
    <location>
        <begin position="380"/>
        <end position="419"/>
    </location>
</feature>
<gene>
    <name evidence="4" type="ORF">ACTIVE_2289</name>
</gene>
<feature type="region of interest" description="Disordered" evidence="2">
    <location>
        <begin position="1439"/>
        <end position="1480"/>
    </location>
</feature>
<proteinExistence type="predicted"/>
<feature type="compositionally biased region" description="Basic and acidic residues" evidence="2">
    <location>
        <begin position="196"/>
        <end position="227"/>
    </location>
</feature>
<dbReference type="PROSITE" id="PS50022">
    <property type="entry name" value="FA58C_3"/>
    <property type="match status" value="1"/>
</dbReference>
<evidence type="ECO:0000256" key="2">
    <source>
        <dbReference type="SAM" id="MobiDB-lite"/>
    </source>
</evidence>
<dbReference type="Gene3D" id="3.30.379.10">
    <property type="entry name" value="Chitobiase/beta-hexosaminidase domain 2-like"/>
    <property type="match status" value="1"/>
</dbReference>
<dbReference type="PANTHER" id="PTHR12872">
    <property type="entry name" value="ALPHA-N-ACETYLGLUCOSAMINIDASE"/>
    <property type="match status" value="1"/>
</dbReference>
<dbReference type="Gene3D" id="2.60.120.200">
    <property type="match status" value="1"/>
</dbReference>
<dbReference type="GO" id="GO:0016787">
    <property type="term" value="F:hydrolase activity"/>
    <property type="evidence" value="ECO:0007669"/>
    <property type="project" value="UniProtKB-KW"/>
</dbReference>
<dbReference type="Gene3D" id="2.60.120.260">
    <property type="entry name" value="Galactose-binding domain-like"/>
    <property type="match status" value="1"/>
</dbReference>
<dbReference type="InterPro" id="IPR008979">
    <property type="entry name" value="Galactose-bd-like_sf"/>
</dbReference>
<dbReference type="InterPro" id="IPR024240">
    <property type="entry name" value="NAGLU_N"/>
</dbReference>
<dbReference type="InterPro" id="IPR018905">
    <property type="entry name" value="A-galactase_NEW3"/>
</dbReference>
<dbReference type="EMBL" id="CP053892">
    <property type="protein sequence ID" value="QKG20651.1"/>
    <property type="molecule type" value="Genomic_DNA"/>
</dbReference>
<feature type="compositionally biased region" description="Low complexity" evidence="2">
    <location>
        <begin position="1"/>
        <end position="16"/>
    </location>
</feature>
<dbReference type="Pfam" id="PF05089">
    <property type="entry name" value="NAGLU"/>
    <property type="match status" value="1"/>
</dbReference>
<feature type="region of interest" description="Disordered" evidence="2">
    <location>
        <begin position="308"/>
        <end position="345"/>
    </location>
</feature>
<sequence>MPGDGRQQDGPGAGDAAADHDGVRGEDEHRRGDGVREGRRHRVDDLDGRLVAVGGRGEDGRRVEPPAPQGAPRTVPGGAACPLGDRLGADVPLQRAAAVAGVRDVAGRPDEADLARGPGAAVQAPVDHHARAEPLAPLHGEQGARRAALPGDGQRREVRVVLDPDRAAEAAAQVLGEVHRRPARHAGRQQDPAGRGVDDPGRGDDDRGDLVRAERGLGERPPDRLVDDAQQPAGPGVADGEADRGEAVRGEVVDAGADGVRADVQAEHGGGAAAQRDPDRGAAALRGRRGRVVLLQPPGPDQVVHGLAHGGTGQAGQPDQLGQPHGLGRAAAHRAQHGGGVEAAQHRGADRAFLCHRPSERSSGPLDRTVPRLDYELRPGISRTLTNPPRGGGSAMVLGPRPDRRQTRPRGRRRGAGARPRALLIAMAAALVVPFAAAAPPAAAKTAPAKAAARTGPAAQALERILGRQRAAQVTLQTIGKGTGADRFRISGAGGRLVIAGTSPAVQLTGFGWYLRKVAHADYAIGGAQLDLPARLPLPSAPIEEDASVAHRFALNDTNEGYAGAYLSWDEWQRRIDALALHGVNEVLVYEGQEAVYQRAFQQFGYSAEDMRKWIPQPAHQAWWLLQNMCCTGSPISQQLIDRRAALARRIVDRLRELGITPVLPGYYGTVPTDFETRDQGANTVPQGTWNGLERPDWLDPTGPEFGKVAAAFYQAQTQLYGQSTMYKMDLLHEGGKAGSVPVGAASKAVQDALEAAHPGATWVILGWQSNPRKETLEAVDRSRMFIVDGLTEQPSVTDREKDFLGTQYAFGTIWNFGGHQNLGAGLTVWNEKFHAMRTKPGSALNGIALMPEAIDNNPAATAFFTDMPWEDAPVDMGAWLAEYAAARYGAADPHAVAAWKIIGRTAYAWPAGKDTRHVTALFDDQPSLTDTGTPLQYDPAEFEQALRELLQVDPRLRRSGAYRYDLVDVARQVLANRSRALLPKIRTAYEDGDQAAFERLTGRWTAEIGLMDRVLGTDPNFLLGTWQSEAARQAADRKEAAALDYDLKSLVTLWQTESPGLQDYARREVNGLVGGYYAERWTMFFDELKRAMRTGAQPKQIDWRAVAESWAHAGTRYADHPYGDAYQLAARVAQEPAGALALASDRKGITAGGTVRVTATFTNESTLSAAGGVRFALSAPPGYTVREATGSGGRDVGPGGTATSTWTVTAPADAKPGALPGLDGTVSWRSGKGGSERASAHSLLMVGGSTVGAPYKTAASAPAEYSQNGDTIGIAAGGEDVWGATNQFATVYRAGALTSGHAVSTKVVRLDGASPYSRAGLVASNDLAKAGTGGYANIAVTPEHGCVFSYDADGDGRLDHVTEVGGFTAGEVRVRLGRDGDRMTGSCSSDGENWNVVGSGTVSGASGAQDVGMFAGAVNRHTGQEAIAVFEGGITAASDTSRDGSGDELQSLRKPVTALSSESGRPPEAANDGSRANSPYWGGQLTYGETWWRVDLGAVNAVSRVNVRNYVDGSRYYTYRLEGSLDGEHWFTLGGRNGPAPATDAGDTMNTEAKARYIRVVGLGNTANFTFHLTEVSVYGTPVAQT</sequence>
<dbReference type="Gene3D" id="1.20.120.670">
    <property type="entry name" value="N-acetyl-b-d-glucoasminidase"/>
    <property type="match status" value="1"/>
</dbReference>
<dbReference type="Pfam" id="PF12972">
    <property type="entry name" value="NAGLU_C"/>
    <property type="match status" value="1"/>
</dbReference>
<dbReference type="GO" id="GO:0005975">
    <property type="term" value="P:carbohydrate metabolic process"/>
    <property type="evidence" value="ECO:0007669"/>
    <property type="project" value="UniProtKB-ARBA"/>
</dbReference>
<feature type="domain" description="F5/8 type C" evidence="3">
    <location>
        <begin position="1439"/>
        <end position="1582"/>
    </location>
</feature>
<keyword evidence="5" id="KW-1185">Reference proteome</keyword>
<feature type="region of interest" description="Disordered" evidence="2">
    <location>
        <begin position="130"/>
        <end position="255"/>
    </location>
</feature>
<protein>
    <recommendedName>
        <fullName evidence="3">F5/8 type C domain-containing protein</fullName>
    </recommendedName>
</protein>
<dbReference type="InterPro" id="IPR000421">
    <property type="entry name" value="FA58C"/>
</dbReference>